<dbReference type="InterPro" id="IPR020930">
    <property type="entry name" value="Ribosomal_uL5_bac-type"/>
</dbReference>
<feature type="compositionally biased region" description="Acidic residues" evidence="5">
    <location>
        <begin position="194"/>
        <end position="218"/>
    </location>
</feature>
<dbReference type="InterPro" id="IPR001021">
    <property type="entry name" value="Ribosomal_bL25_long"/>
</dbReference>
<dbReference type="EMBL" id="CAFBLU010000027">
    <property type="protein sequence ID" value="CAB4880121.1"/>
    <property type="molecule type" value="Genomic_DNA"/>
</dbReference>
<dbReference type="GO" id="GO:0003735">
    <property type="term" value="F:structural constituent of ribosome"/>
    <property type="evidence" value="ECO:0007669"/>
    <property type="project" value="InterPro"/>
</dbReference>
<dbReference type="Gene3D" id="2.170.120.20">
    <property type="entry name" value="Ribosomal protein L25, beta domain"/>
    <property type="match status" value="1"/>
</dbReference>
<dbReference type="AlphaFoldDB" id="A0A6J7ECW1"/>
<dbReference type="GO" id="GO:0008097">
    <property type="term" value="F:5S rRNA binding"/>
    <property type="evidence" value="ECO:0007669"/>
    <property type="project" value="InterPro"/>
</dbReference>
<dbReference type="InterPro" id="IPR037121">
    <property type="entry name" value="Ribosomal_bL25_C"/>
</dbReference>
<dbReference type="Gene3D" id="2.40.240.10">
    <property type="entry name" value="Ribosomal Protein L25, Chain P"/>
    <property type="match status" value="1"/>
</dbReference>
<evidence type="ECO:0000259" key="6">
    <source>
        <dbReference type="Pfam" id="PF01386"/>
    </source>
</evidence>
<dbReference type="GO" id="GO:0022625">
    <property type="term" value="C:cytosolic large ribosomal subunit"/>
    <property type="evidence" value="ECO:0007669"/>
    <property type="project" value="TreeGrafter"/>
</dbReference>
<dbReference type="Pfam" id="PF14693">
    <property type="entry name" value="Ribosomal_TL5_C"/>
    <property type="match status" value="1"/>
</dbReference>
<evidence type="ECO:0000256" key="2">
    <source>
        <dbReference type="ARBA" id="ARBA00022884"/>
    </source>
</evidence>
<keyword evidence="1" id="KW-0699">rRNA-binding</keyword>
<dbReference type="InterPro" id="IPR029751">
    <property type="entry name" value="Ribosomal_L25_dom"/>
</dbReference>
<dbReference type="GO" id="GO:0006412">
    <property type="term" value="P:translation"/>
    <property type="evidence" value="ECO:0007669"/>
    <property type="project" value="InterPro"/>
</dbReference>
<dbReference type="InterPro" id="IPR020056">
    <property type="entry name" value="Rbsml_bL25/Gln-tRNA_synth_N"/>
</dbReference>
<feature type="domain" description="Large ribosomal subunit protein bL25 L25" evidence="6">
    <location>
        <begin position="8"/>
        <end position="93"/>
    </location>
</feature>
<feature type="region of interest" description="Disordered" evidence="5">
    <location>
        <begin position="1"/>
        <end position="20"/>
    </location>
</feature>
<dbReference type="Pfam" id="PF01386">
    <property type="entry name" value="Ribosomal_L25p"/>
    <property type="match status" value="1"/>
</dbReference>
<evidence type="ECO:0000256" key="4">
    <source>
        <dbReference type="ARBA" id="ARBA00023274"/>
    </source>
</evidence>
<dbReference type="SUPFAM" id="SSF50715">
    <property type="entry name" value="Ribosomal protein L25-like"/>
    <property type="match status" value="1"/>
</dbReference>
<evidence type="ECO:0000313" key="8">
    <source>
        <dbReference type="EMBL" id="CAB4880121.1"/>
    </source>
</evidence>
<keyword evidence="3" id="KW-0689">Ribosomal protein</keyword>
<dbReference type="InterPro" id="IPR011035">
    <property type="entry name" value="Ribosomal_bL25/Gln-tRNA_synth"/>
</dbReference>
<keyword evidence="4" id="KW-0687">Ribonucleoprotein</keyword>
<dbReference type="CDD" id="cd00495">
    <property type="entry name" value="Ribosomal_L25_TL5_CTC"/>
    <property type="match status" value="1"/>
</dbReference>
<dbReference type="PANTHER" id="PTHR33284">
    <property type="entry name" value="RIBOSOMAL PROTEIN L25/GLN-TRNA SYNTHETASE, ANTI-CODON-BINDING DOMAIN-CONTAINING PROTEIN"/>
    <property type="match status" value="1"/>
</dbReference>
<evidence type="ECO:0000256" key="5">
    <source>
        <dbReference type="SAM" id="MobiDB-lite"/>
    </source>
</evidence>
<dbReference type="HAMAP" id="MF_01334">
    <property type="entry name" value="Ribosomal_bL25_CTC"/>
    <property type="match status" value="1"/>
</dbReference>
<evidence type="ECO:0000256" key="1">
    <source>
        <dbReference type="ARBA" id="ARBA00022730"/>
    </source>
</evidence>
<feature type="region of interest" description="Disordered" evidence="5">
    <location>
        <begin position="189"/>
        <end position="232"/>
    </location>
</feature>
<name>A0A6J7ECW1_9ZZZZ</name>
<dbReference type="NCBIfam" id="TIGR00731">
    <property type="entry name" value="bL25_bact_ctc"/>
    <property type="match status" value="1"/>
</dbReference>
<dbReference type="PANTHER" id="PTHR33284:SF1">
    <property type="entry name" value="RIBOSOMAL PROTEIN L25_GLN-TRNA SYNTHETASE, ANTI-CODON-BINDING DOMAIN-CONTAINING PROTEIN"/>
    <property type="match status" value="1"/>
</dbReference>
<accession>A0A6J7ECW1</accession>
<gene>
    <name evidence="8" type="ORF">UFOPK3444_01318</name>
</gene>
<proteinExistence type="inferred from homology"/>
<evidence type="ECO:0000256" key="3">
    <source>
        <dbReference type="ARBA" id="ARBA00022980"/>
    </source>
</evidence>
<protein>
    <submittedName>
        <fullName evidence="8">Unannotated protein</fullName>
    </submittedName>
</protein>
<feature type="domain" description="Large ribosomal subunit protein bL25 beta" evidence="7">
    <location>
        <begin position="101"/>
        <end position="185"/>
    </location>
</feature>
<dbReference type="InterPro" id="IPR020057">
    <property type="entry name" value="Ribosomal_bL25_b-dom"/>
</dbReference>
<evidence type="ECO:0000259" key="7">
    <source>
        <dbReference type="Pfam" id="PF14693"/>
    </source>
</evidence>
<sequence>MANETPVLAAQPRTPEGSRTARRLRGAGVVPGIVYGGGIDPVSLSVTERDLRIALAGHSALIDLHIEGDKPQPVLVREQQRHPVSGRTVHVDLIRVDLKKKVQASVQIEIIGAEDSPGVRFGGLVEQIIREANIECLPTEIPDSIIIDASQMEIGDSLHVSDLAVPEGAEMVDEGDIVIATMAASRMAAQVERDAEEAETELIGDGEAAEGEDGETADSGEAASSDGDGDGE</sequence>
<reference evidence="8" key="1">
    <citation type="submission" date="2020-05" db="EMBL/GenBank/DDBJ databases">
        <authorList>
            <person name="Chiriac C."/>
            <person name="Salcher M."/>
            <person name="Ghai R."/>
            <person name="Kavagutti S V."/>
        </authorList>
    </citation>
    <scope>NUCLEOTIDE SEQUENCE</scope>
</reference>
<organism evidence="8">
    <name type="scientific">freshwater metagenome</name>
    <dbReference type="NCBI Taxonomy" id="449393"/>
    <lineage>
        <taxon>unclassified sequences</taxon>
        <taxon>metagenomes</taxon>
        <taxon>ecological metagenomes</taxon>
    </lineage>
</organism>
<keyword evidence="2" id="KW-0694">RNA-binding</keyword>